<dbReference type="Gene3D" id="3.30.420.40">
    <property type="match status" value="2"/>
</dbReference>
<evidence type="ECO:0000259" key="1">
    <source>
        <dbReference type="Pfam" id="PF02543"/>
    </source>
</evidence>
<accession>A0A382IY74</accession>
<dbReference type="PANTHER" id="PTHR34847">
    <property type="entry name" value="NODULATION PROTEIN U"/>
    <property type="match status" value="1"/>
</dbReference>
<dbReference type="InterPro" id="IPR043129">
    <property type="entry name" value="ATPase_NBD"/>
</dbReference>
<proteinExistence type="predicted"/>
<evidence type="ECO:0000313" key="2">
    <source>
        <dbReference type="EMBL" id="SVC04710.1"/>
    </source>
</evidence>
<feature type="domain" description="Carbamoyltransferase" evidence="1">
    <location>
        <begin position="3"/>
        <end position="321"/>
    </location>
</feature>
<dbReference type="AlphaFoldDB" id="A0A382IY74"/>
<dbReference type="InterPro" id="IPR003696">
    <property type="entry name" value="Carbtransf_dom"/>
</dbReference>
<dbReference type="EMBL" id="UINC01070507">
    <property type="protein sequence ID" value="SVC04710.1"/>
    <property type="molecule type" value="Genomic_DNA"/>
</dbReference>
<dbReference type="CDD" id="cd24098">
    <property type="entry name" value="ASKHA_NBD_TobZ_N"/>
    <property type="match status" value="1"/>
</dbReference>
<dbReference type="PANTHER" id="PTHR34847:SF1">
    <property type="entry name" value="NODULATION PROTEIN U"/>
    <property type="match status" value="1"/>
</dbReference>
<name>A0A382IY74_9ZZZZ</name>
<protein>
    <recommendedName>
        <fullName evidence="1">Carbamoyltransferase domain-containing protein</fullName>
    </recommendedName>
</protein>
<reference evidence="2" key="1">
    <citation type="submission" date="2018-05" db="EMBL/GenBank/DDBJ databases">
        <authorList>
            <person name="Lanie J.A."/>
            <person name="Ng W.-L."/>
            <person name="Kazmierczak K.M."/>
            <person name="Andrzejewski T.M."/>
            <person name="Davidsen T.M."/>
            <person name="Wayne K.J."/>
            <person name="Tettelin H."/>
            <person name="Glass J.I."/>
            <person name="Rusch D."/>
            <person name="Podicherti R."/>
            <person name="Tsui H.-C.T."/>
            <person name="Winkler M.E."/>
        </authorList>
    </citation>
    <scope>NUCLEOTIDE SEQUENCE</scope>
</reference>
<dbReference type="SUPFAM" id="SSF53067">
    <property type="entry name" value="Actin-like ATPase domain"/>
    <property type="match status" value="1"/>
</dbReference>
<organism evidence="2">
    <name type="scientific">marine metagenome</name>
    <dbReference type="NCBI Taxonomy" id="408172"/>
    <lineage>
        <taxon>unclassified sequences</taxon>
        <taxon>metagenomes</taxon>
        <taxon>ecological metagenomes</taxon>
    </lineage>
</organism>
<sequence>MSKVLGVNVSGFHSSACLAMDGKLVAAITEERLSRVKRDKRFPNQAIKYVCDIAKIDVSEITDVFVGWNPVHYMHKSDNTLLDALQNRGKIAYLALDELSAMSDSRVIEITQNVRTENSECNIHFVDHHLAHLCNAFCTSGFKRSDFFVADGFGEVTTGLLGYVTSNKIHEFDEFRSPHSLGSFYSTFTDFLGFKANSDEWKVMALASLGDHHVYYDKVRSLIRVDDLQVELDLSYFEHFLFFTQDYFTNKFVNEFGPRVTDTNNLDQQHFNLVAAVQKVVEDVVIEILHNLHKRTDAKHLVVSGGFFMNSVLNGKIIDRTP</sequence>
<feature type="non-terminal residue" evidence="2">
    <location>
        <position position="322"/>
    </location>
</feature>
<dbReference type="Pfam" id="PF02543">
    <property type="entry name" value="Carbam_trans_N"/>
    <property type="match status" value="1"/>
</dbReference>
<gene>
    <name evidence="2" type="ORF">METZ01_LOCUS257564</name>
</gene>
<dbReference type="InterPro" id="IPR051338">
    <property type="entry name" value="NodU/CmcH_Carbamoyltrnsfr"/>
</dbReference>
<dbReference type="GO" id="GO:0003824">
    <property type="term" value="F:catalytic activity"/>
    <property type="evidence" value="ECO:0007669"/>
    <property type="project" value="InterPro"/>
</dbReference>